<dbReference type="SUPFAM" id="SSF50249">
    <property type="entry name" value="Nucleic acid-binding proteins"/>
    <property type="match status" value="1"/>
</dbReference>
<dbReference type="PANTHER" id="PTHR23273">
    <property type="entry name" value="REPLICATION FACTOR A 1, RFA1"/>
    <property type="match status" value="1"/>
</dbReference>
<keyword evidence="3" id="KW-1185">Reference proteome</keyword>
<dbReference type="GO" id="GO:0006289">
    <property type="term" value="P:nucleotide-excision repair"/>
    <property type="evidence" value="ECO:0000318"/>
    <property type="project" value="GO_Central"/>
</dbReference>
<dbReference type="GO" id="GO:0051321">
    <property type="term" value="P:meiotic cell cycle"/>
    <property type="evidence" value="ECO:0000318"/>
    <property type="project" value="GO_Central"/>
</dbReference>
<protein>
    <submittedName>
        <fullName evidence="2">Putative nucleic acid-binding, OB-fold protein</fullName>
    </submittedName>
</protein>
<dbReference type="GO" id="GO:0043047">
    <property type="term" value="F:single-stranded telomeric DNA binding"/>
    <property type="evidence" value="ECO:0000318"/>
    <property type="project" value="GO_Central"/>
</dbReference>
<dbReference type="AlphaFoldDB" id="A0A251SC25"/>
<dbReference type="Proteomes" id="UP000215914">
    <property type="component" value="Chromosome 15"/>
</dbReference>
<dbReference type="OMA" id="TMFEREV"/>
<evidence type="ECO:0000313" key="3">
    <source>
        <dbReference type="Proteomes" id="UP000215914"/>
    </source>
</evidence>
<dbReference type="Pfam" id="PF08646">
    <property type="entry name" value="Rep_fac-A_C"/>
    <property type="match status" value="1"/>
</dbReference>
<accession>A0A251SC25</accession>
<dbReference type="GO" id="GO:0003684">
    <property type="term" value="F:damaged DNA binding"/>
    <property type="evidence" value="ECO:0000318"/>
    <property type="project" value="GO_Central"/>
</dbReference>
<dbReference type="InterPro" id="IPR013955">
    <property type="entry name" value="Rep_factor-A_C"/>
</dbReference>
<evidence type="ECO:0000259" key="1">
    <source>
        <dbReference type="Pfam" id="PF08646"/>
    </source>
</evidence>
<dbReference type="PANTHER" id="PTHR23273:SF92">
    <property type="entry name" value="TRANSCRIPTION FACTOR B3-DOMAIN FAMILY"/>
    <property type="match status" value="1"/>
</dbReference>
<gene>
    <name evidence="2" type="ORF">HannXRQ_Chr15g0490181</name>
</gene>
<dbReference type="Gene3D" id="2.40.50.140">
    <property type="entry name" value="Nucleic acid-binding proteins"/>
    <property type="match status" value="1"/>
</dbReference>
<dbReference type="STRING" id="4232.A0A251SC25"/>
<reference evidence="3" key="1">
    <citation type="journal article" date="2017" name="Nature">
        <title>The sunflower genome provides insights into oil metabolism, flowering and Asterid evolution.</title>
        <authorList>
            <person name="Badouin H."/>
            <person name="Gouzy J."/>
            <person name="Grassa C.J."/>
            <person name="Murat F."/>
            <person name="Staton S.E."/>
            <person name="Cottret L."/>
            <person name="Lelandais-Briere C."/>
            <person name="Owens G.L."/>
            <person name="Carrere S."/>
            <person name="Mayjonade B."/>
            <person name="Legrand L."/>
            <person name="Gill N."/>
            <person name="Kane N.C."/>
            <person name="Bowers J.E."/>
            <person name="Hubner S."/>
            <person name="Bellec A."/>
            <person name="Berard A."/>
            <person name="Berges H."/>
            <person name="Blanchet N."/>
            <person name="Boniface M.C."/>
            <person name="Brunel D."/>
            <person name="Catrice O."/>
            <person name="Chaidir N."/>
            <person name="Claudel C."/>
            <person name="Donnadieu C."/>
            <person name="Faraut T."/>
            <person name="Fievet G."/>
            <person name="Helmstetter N."/>
            <person name="King M."/>
            <person name="Knapp S.J."/>
            <person name="Lai Z."/>
            <person name="Le Paslier M.C."/>
            <person name="Lippi Y."/>
            <person name="Lorenzon L."/>
            <person name="Mandel J.R."/>
            <person name="Marage G."/>
            <person name="Marchand G."/>
            <person name="Marquand E."/>
            <person name="Bret-Mestries E."/>
            <person name="Morien E."/>
            <person name="Nambeesan S."/>
            <person name="Nguyen T."/>
            <person name="Pegot-Espagnet P."/>
            <person name="Pouilly N."/>
            <person name="Raftis F."/>
            <person name="Sallet E."/>
            <person name="Schiex T."/>
            <person name="Thomas J."/>
            <person name="Vandecasteele C."/>
            <person name="Vares D."/>
            <person name="Vear F."/>
            <person name="Vautrin S."/>
            <person name="Crespi M."/>
            <person name="Mangin B."/>
            <person name="Burke J.M."/>
            <person name="Salse J."/>
            <person name="Munos S."/>
            <person name="Vincourt P."/>
            <person name="Rieseberg L.H."/>
            <person name="Langlade N.B."/>
        </authorList>
    </citation>
    <scope>NUCLEOTIDE SEQUENCE [LARGE SCALE GENOMIC DNA]</scope>
    <source>
        <strain evidence="3">cv. SF193</strain>
    </source>
</reference>
<name>A0A251SC25_HELAN</name>
<dbReference type="GO" id="GO:0006260">
    <property type="term" value="P:DNA replication"/>
    <property type="evidence" value="ECO:0000318"/>
    <property type="project" value="GO_Central"/>
</dbReference>
<feature type="domain" description="Replication factor A C-terminal" evidence="1">
    <location>
        <begin position="102"/>
        <end position="233"/>
    </location>
</feature>
<dbReference type="InterPro" id="IPR012340">
    <property type="entry name" value="NA-bd_OB-fold"/>
</dbReference>
<dbReference type="EMBL" id="CM007904">
    <property type="protein sequence ID" value="OTF96082.1"/>
    <property type="molecule type" value="Genomic_DNA"/>
</dbReference>
<proteinExistence type="predicted"/>
<dbReference type="GO" id="GO:0007004">
    <property type="term" value="P:telomere maintenance via telomerase"/>
    <property type="evidence" value="ECO:0000318"/>
    <property type="project" value="GO_Central"/>
</dbReference>
<sequence length="356" mass="40413">MYFFIIVVLMFILTYYVNEYNTVISKSMSHYGMNMPSKFWNLKGTTKMKRMFFIAQLSSEKSSEYSGLSSTVMKSPTDEFLTDINFSTIGALTEITKKKFVVVLGTIKSFASESEWFYNACKNCNCKVSTKMVEKDKADGTDGVEEVVILECKNAPYNKKTIYSVPRIKVLIRVQDCTGIVTLTMFEREVVKLLNVNANQLLDNNLELANEGRFPEELKALLGKKLAFKIAISLYNIQKKSDGYSVSKLTDNITVISELDRNFDVFQPADEDREDGGLPVIEPTNKDIAKDSVSRTGDDVTPISNLSRSFFTTYMLDGDNTSDMRMEKELKRNLDSVYEYDGISSQSSSKPKKMRR</sequence>
<dbReference type="InParanoid" id="A0A251SC25"/>
<dbReference type="GO" id="GO:0000724">
    <property type="term" value="P:double-strand break repair via homologous recombination"/>
    <property type="evidence" value="ECO:0000318"/>
    <property type="project" value="GO_Central"/>
</dbReference>
<evidence type="ECO:0000313" key="2">
    <source>
        <dbReference type="EMBL" id="OTF96082.1"/>
    </source>
</evidence>
<organism evidence="2 3">
    <name type="scientific">Helianthus annuus</name>
    <name type="common">Common sunflower</name>
    <dbReference type="NCBI Taxonomy" id="4232"/>
    <lineage>
        <taxon>Eukaryota</taxon>
        <taxon>Viridiplantae</taxon>
        <taxon>Streptophyta</taxon>
        <taxon>Embryophyta</taxon>
        <taxon>Tracheophyta</taxon>
        <taxon>Spermatophyta</taxon>
        <taxon>Magnoliopsida</taxon>
        <taxon>eudicotyledons</taxon>
        <taxon>Gunneridae</taxon>
        <taxon>Pentapetalae</taxon>
        <taxon>asterids</taxon>
        <taxon>campanulids</taxon>
        <taxon>Asterales</taxon>
        <taxon>Asteraceae</taxon>
        <taxon>Asteroideae</taxon>
        <taxon>Heliantheae alliance</taxon>
        <taxon>Heliantheae</taxon>
        <taxon>Helianthus</taxon>
    </lineage>
</organism>
<dbReference type="GO" id="GO:0005662">
    <property type="term" value="C:DNA replication factor A complex"/>
    <property type="evidence" value="ECO:0000318"/>
    <property type="project" value="GO_Central"/>
</dbReference>